<protein>
    <submittedName>
        <fullName evidence="1">Uncharacterized protein</fullName>
    </submittedName>
</protein>
<dbReference type="EMBL" id="CAMXCT030002115">
    <property type="protein sequence ID" value="CAL4783120.1"/>
    <property type="molecule type" value="Genomic_DNA"/>
</dbReference>
<name>A0A9P1G0V6_9DINO</name>
<organism evidence="1">
    <name type="scientific">Cladocopium goreaui</name>
    <dbReference type="NCBI Taxonomy" id="2562237"/>
    <lineage>
        <taxon>Eukaryota</taxon>
        <taxon>Sar</taxon>
        <taxon>Alveolata</taxon>
        <taxon>Dinophyceae</taxon>
        <taxon>Suessiales</taxon>
        <taxon>Symbiodiniaceae</taxon>
        <taxon>Cladocopium</taxon>
    </lineage>
</organism>
<dbReference type="AlphaFoldDB" id="A0A9P1G0V6"/>
<dbReference type="EMBL" id="CAMXCT010002115">
    <property type="protein sequence ID" value="CAI3995808.1"/>
    <property type="molecule type" value="Genomic_DNA"/>
</dbReference>
<dbReference type="EMBL" id="CAMXCT020002115">
    <property type="protein sequence ID" value="CAL1149183.1"/>
    <property type="molecule type" value="Genomic_DNA"/>
</dbReference>
<comment type="caution">
    <text evidence="1">The sequence shown here is derived from an EMBL/GenBank/DDBJ whole genome shotgun (WGS) entry which is preliminary data.</text>
</comment>
<evidence type="ECO:0000313" key="3">
    <source>
        <dbReference type="Proteomes" id="UP001152797"/>
    </source>
</evidence>
<evidence type="ECO:0000313" key="1">
    <source>
        <dbReference type="EMBL" id="CAI3995808.1"/>
    </source>
</evidence>
<accession>A0A9P1G0V6</accession>
<gene>
    <name evidence="1" type="ORF">C1SCF055_LOCUS22334</name>
</gene>
<dbReference type="Proteomes" id="UP001152797">
    <property type="component" value="Unassembled WGS sequence"/>
</dbReference>
<evidence type="ECO:0000313" key="2">
    <source>
        <dbReference type="EMBL" id="CAL1149183.1"/>
    </source>
</evidence>
<keyword evidence="3" id="KW-1185">Reference proteome</keyword>
<reference evidence="1" key="1">
    <citation type="submission" date="2022-10" db="EMBL/GenBank/DDBJ databases">
        <authorList>
            <person name="Chen Y."/>
            <person name="Dougan E. K."/>
            <person name="Chan C."/>
            <person name="Rhodes N."/>
            <person name="Thang M."/>
        </authorList>
    </citation>
    <scope>NUCLEOTIDE SEQUENCE</scope>
</reference>
<sequence length="458" mass="50736">MALLFMKTDNGMRALHVTSGMVLDLNRLDEHDITNDKGKLVSLLENMKNDQMHKTLEALEFNVPSRMKKADYVAFFLRHWDEIKSNALILQTINEAREFVASIPLASSSSGADAGAETGVPSASATAHVFEGKGYKLEDANTSVSSECGDEWTQIEEVMLRKLLKANQGAVKVDSDILDKMLKKKFNVQCKKVPNDLDGTDLNEKNENKFTAKIYIPTISGSVVVNYHYSGGTVGEELFQVLEEKTGLNHNTICLMIPMGNSRLFEYDNLANYLSEENRYTAEVRPILFGGGKAVKKEQVKQEKAKVSGAKFAEKKASINIASLSSIVSIKEAEKELGNFLDGIATDSMGTFNSLVSKMSLEDTMFATEILQKNSNADYKLQKIAFIMMGKHSNEVAKMNADMTTVTEAIVSAFHYGPYGFAKVMADNTEFTIGTLKKIIDQSYQRKLGKQDALDMEL</sequence>
<reference evidence="2" key="2">
    <citation type="submission" date="2024-04" db="EMBL/GenBank/DDBJ databases">
        <authorList>
            <person name="Chen Y."/>
            <person name="Shah S."/>
            <person name="Dougan E. K."/>
            <person name="Thang M."/>
            <person name="Chan C."/>
        </authorList>
    </citation>
    <scope>NUCLEOTIDE SEQUENCE [LARGE SCALE GENOMIC DNA]</scope>
</reference>
<proteinExistence type="predicted"/>